<keyword evidence="1" id="KW-0808">Transferase</keyword>
<dbReference type="Proteomes" id="UP000479293">
    <property type="component" value="Unassembled WGS sequence"/>
</dbReference>
<keyword evidence="2" id="KW-1185">Reference proteome</keyword>
<dbReference type="RefSeq" id="WP_152759590.1">
    <property type="nucleotide sequence ID" value="NZ_WHLY01000002.1"/>
</dbReference>
<organism evidence="1 2">
    <name type="scientific">Salmonirosea aquatica</name>
    <dbReference type="NCBI Taxonomy" id="2654236"/>
    <lineage>
        <taxon>Bacteria</taxon>
        <taxon>Pseudomonadati</taxon>
        <taxon>Bacteroidota</taxon>
        <taxon>Cytophagia</taxon>
        <taxon>Cytophagales</taxon>
        <taxon>Spirosomataceae</taxon>
        <taxon>Salmonirosea</taxon>
    </lineage>
</organism>
<accession>A0A7C9BEP7</accession>
<dbReference type="PANTHER" id="PTHR43591:SF24">
    <property type="entry name" value="2-METHOXY-6-POLYPRENYL-1,4-BENZOQUINOL METHYLASE, MITOCHONDRIAL"/>
    <property type="match status" value="1"/>
</dbReference>
<comment type="caution">
    <text evidence="1">The sequence shown here is derived from an EMBL/GenBank/DDBJ whole genome shotgun (WGS) entry which is preliminary data.</text>
</comment>
<dbReference type="GO" id="GO:0032259">
    <property type="term" value="P:methylation"/>
    <property type="evidence" value="ECO:0007669"/>
    <property type="project" value="UniProtKB-KW"/>
</dbReference>
<dbReference type="SUPFAM" id="SSF53335">
    <property type="entry name" value="S-adenosyl-L-methionine-dependent methyltransferases"/>
    <property type="match status" value="1"/>
</dbReference>
<name>A0A7C9BEP7_9BACT</name>
<sequence length="293" mass="32734">MTHQDFLHALVCPTTHTPLQLADDEKSLTSQDGVTYEVGDTGIVNMLYPKELLPDDAREQYLYDQAFLRYDRGVSWVFETLNHSDEAATRAFMIGLMDLKPGMTALEVGAGTGKDSALILEKVKPGGTAVLSDLSPNMLKLAQDKLAVDDVNVHYFLGNGSYLPFADDTFDAVFHFGGINTFSERKKAFDELTRVVRPGGKVVIGDESIAPWMRNQPTYQTLWKANPLFRAEVPLEDVPPNVANFRLHWVFGNAFYVMEYTVTAQAPEIDIDLPIPGKDFVDNWRIRAEKAGE</sequence>
<keyword evidence="1" id="KW-0489">Methyltransferase</keyword>
<proteinExistence type="predicted"/>
<dbReference type="InterPro" id="IPR029063">
    <property type="entry name" value="SAM-dependent_MTases_sf"/>
</dbReference>
<dbReference type="Gene3D" id="3.40.50.150">
    <property type="entry name" value="Vaccinia Virus protein VP39"/>
    <property type="match status" value="1"/>
</dbReference>
<dbReference type="EMBL" id="WHLY01000002">
    <property type="protein sequence ID" value="MPR33860.1"/>
    <property type="molecule type" value="Genomic_DNA"/>
</dbReference>
<dbReference type="GO" id="GO:0008168">
    <property type="term" value="F:methyltransferase activity"/>
    <property type="evidence" value="ECO:0007669"/>
    <property type="project" value="UniProtKB-KW"/>
</dbReference>
<gene>
    <name evidence="1" type="ORF">GBK04_10890</name>
</gene>
<evidence type="ECO:0000313" key="2">
    <source>
        <dbReference type="Proteomes" id="UP000479293"/>
    </source>
</evidence>
<reference evidence="1 2" key="1">
    <citation type="submission" date="2019-10" db="EMBL/GenBank/DDBJ databases">
        <title>Draft Genome Sequence of Cytophagaceae sp. SJW1-29.</title>
        <authorList>
            <person name="Choi A."/>
        </authorList>
    </citation>
    <scope>NUCLEOTIDE SEQUENCE [LARGE SCALE GENOMIC DNA]</scope>
    <source>
        <strain evidence="1 2">SJW1-29</strain>
    </source>
</reference>
<dbReference type="AlphaFoldDB" id="A0A7C9BEP7"/>
<evidence type="ECO:0000313" key="1">
    <source>
        <dbReference type="EMBL" id="MPR33860.1"/>
    </source>
</evidence>
<dbReference type="Pfam" id="PF01209">
    <property type="entry name" value="Ubie_methyltran"/>
    <property type="match status" value="1"/>
</dbReference>
<dbReference type="CDD" id="cd02440">
    <property type="entry name" value="AdoMet_MTases"/>
    <property type="match status" value="1"/>
</dbReference>
<protein>
    <submittedName>
        <fullName evidence="1">Methyltransferase domain-containing protein</fullName>
    </submittedName>
</protein>
<dbReference type="PANTHER" id="PTHR43591">
    <property type="entry name" value="METHYLTRANSFERASE"/>
    <property type="match status" value="1"/>
</dbReference>